<dbReference type="InterPro" id="IPR035940">
    <property type="entry name" value="CAP_sf"/>
</dbReference>
<gene>
    <name evidence="3" type="ORF">LKD42_07690</name>
</gene>
<keyword evidence="4" id="KW-1185">Reference proteome</keyword>
<dbReference type="SUPFAM" id="SSF49373">
    <property type="entry name" value="Invasin/intimin cell-adhesion fragments"/>
    <property type="match status" value="1"/>
</dbReference>
<evidence type="ECO:0000256" key="1">
    <source>
        <dbReference type="SAM" id="SignalP"/>
    </source>
</evidence>
<name>A0ABS8EVN9_9FIRM</name>
<dbReference type="Gene3D" id="3.40.33.10">
    <property type="entry name" value="CAP"/>
    <property type="match status" value="1"/>
</dbReference>
<evidence type="ECO:0000313" key="4">
    <source>
        <dbReference type="Proteomes" id="UP001299235"/>
    </source>
</evidence>
<organism evidence="3 4">
    <name type="scientific">Hominisplanchenecus faecis</name>
    <dbReference type="NCBI Taxonomy" id="2885351"/>
    <lineage>
        <taxon>Bacteria</taxon>
        <taxon>Bacillati</taxon>
        <taxon>Bacillota</taxon>
        <taxon>Clostridia</taxon>
        <taxon>Lachnospirales</taxon>
        <taxon>Lachnospiraceae</taxon>
        <taxon>Hominisplanchenecus</taxon>
    </lineage>
</organism>
<evidence type="ECO:0000313" key="3">
    <source>
        <dbReference type="EMBL" id="MCC2149137.1"/>
    </source>
</evidence>
<evidence type="ECO:0000259" key="2">
    <source>
        <dbReference type="SMART" id="SM00635"/>
    </source>
</evidence>
<protein>
    <submittedName>
        <fullName evidence="3">Ig-like domain-containing protein</fullName>
    </submittedName>
</protein>
<dbReference type="Pfam" id="PF00188">
    <property type="entry name" value="CAP"/>
    <property type="match status" value="1"/>
</dbReference>
<dbReference type="SMART" id="SM00635">
    <property type="entry name" value="BID_2"/>
    <property type="match status" value="1"/>
</dbReference>
<dbReference type="InterPro" id="IPR014044">
    <property type="entry name" value="CAP_dom"/>
</dbReference>
<dbReference type="Gene3D" id="2.60.40.1080">
    <property type="match status" value="1"/>
</dbReference>
<dbReference type="InterPro" id="IPR003343">
    <property type="entry name" value="Big_2"/>
</dbReference>
<dbReference type="SUPFAM" id="SSF55797">
    <property type="entry name" value="PR-1-like"/>
    <property type="match status" value="1"/>
</dbReference>
<feature type="chain" id="PRO_5047213551" evidence="1">
    <location>
        <begin position="26"/>
        <end position="809"/>
    </location>
</feature>
<feature type="domain" description="BIG2" evidence="2">
    <location>
        <begin position="598"/>
        <end position="675"/>
    </location>
</feature>
<keyword evidence="1" id="KW-0732">Signal</keyword>
<dbReference type="InterPro" id="IPR008964">
    <property type="entry name" value="Invasin/intimin_cell_adhesion"/>
</dbReference>
<comment type="caution">
    <text evidence="3">The sequence shown here is derived from an EMBL/GenBank/DDBJ whole genome shotgun (WGS) entry which is preliminary data.</text>
</comment>
<dbReference type="Pfam" id="PF02368">
    <property type="entry name" value="Big_2"/>
    <property type="match status" value="1"/>
</dbReference>
<accession>A0ABS8EVN9</accession>
<dbReference type="Proteomes" id="UP001299235">
    <property type="component" value="Unassembled WGS sequence"/>
</dbReference>
<proteinExistence type="predicted"/>
<feature type="signal peptide" evidence="1">
    <location>
        <begin position="1"/>
        <end position="25"/>
    </location>
</feature>
<reference evidence="3 4" key="1">
    <citation type="submission" date="2021-10" db="EMBL/GenBank/DDBJ databases">
        <title>Anaerobic single-cell dispensing facilitates the cultivation of human gut bacteria.</title>
        <authorList>
            <person name="Afrizal A."/>
        </authorList>
    </citation>
    <scope>NUCLEOTIDE SEQUENCE [LARGE SCALE GENOMIC DNA]</scope>
    <source>
        <strain evidence="3 4">CLA-AA-H246</strain>
    </source>
</reference>
<dbReference type="EMBL" id="JAJEQE010000021">
    <property type="protein sequence ID" value="MCC2149137.1"/>
    <property type="molecule type" value="Genomic_DNA"/>
</dbReference>
<sequence>MKNLRKKTGCLVMAVMLLIMTFVPAMSVTVSAAANIEGRLITVGGKTVNSGMKIAEVEKLFGKPKLTTPSYWGGYAYTFYGDKYSDYLYLETDADGVIVCYGSVSPGFETNVYNYEDKVDHYVRLGYEATDYDDNLYGVIYYTKYHSDAYERFGANLTENNRNLNKHAAEMWNAVSYLHGYDTPTCFDEQLFNVGAQLADNYSTVYDYCNDTGQSACYQLMGSSLISFPEYRYPNPLEFAEKGKNYTCKNGNAIGLMYYPKGSDKSQYWVINGFVNKELLAEWNPVAYTAQEKQQLKQARDYYAKSVEEFNAEKSYYEVEPSYDSLDTIEGGKLSEGIAKGAVDFLNAIRAGGGLNPLEYSEELSADAQCKSTYTVYLSKNKISNPNPHFPPQLDGLSDEYYAKCQSGSGENLFMCGILSTNIIGSISNALDDSYGTGQYYSRGHRYNLLNPSWKYIGVGNTLQQGCHKMTGTQDYDAEVVAWPAKGVTISESGFAPSGMWTCQFYNGLKPTSDTTVTVRCLNSGAVWKIDPANLLDSQAYQVNGTLISYADNSIAFKVGGVYEITYEHLNDRDGKDASYTYRTVYEKAYLSSDGKEEPQQILFDKESMELTPGSTEKLTAIIHPEDARNKRIYFTSTNPAVATVNECGEITAHAAGTAVITAVSEAGNIKANCKVTVVQKKAETITGKDDEKTPDRKPDTQSSIKLGKASIKSAKKRKASPTVTITLARKVSKASGYQIKVYPTSGKAKKNKGAITTKYITKNTKKLVVKNKKLKNKKGCYVRIRAYQKINGTKKFGAWSAVRKVKNR</sequence>
<dbReference type="RefSeq" id="WP_248835322.1">
    <property type="nucleotide sequence ID" value="NZ_JAJEQE010000021.1"/>
</dbReference>